<sequence length="41" mass="4858">MFMLKINSIVFILKTCMRKADLYARDRLFHFHMHIAAFAVG</sequence>
<name>A0A150N4N1_9BACL</name>
<dbReference type="AlphaFoldDB" id="A0A150N4N1"/>
<reference evidence="1 2" key="1">
    <citation type="submission" date="2016-01" db="EMBL/GenBank/DDBJ databases">
        <title>Draft Genome Sequences of Seven Thermophilic Sporeformers Isolated from Foods.</title>
        <authorList>
            <person name="Berendsen E.M."/>
            <person name="Wells-Bennik M.H."/>
            <person name="Krawcyk A.O."/>
            <person name="De Jong A."/>
            <person name="Holsappel S."/>
            <person name="Eijlander R.T."/>
            <person name="Kuipers O.P."/>
        </authorList>
    </citation>
    <scope>NUCLEOTIDE SEQUENCE [LARGE SCALE GENOMIC DNA]</scope>
    <source>
        <strain evidence="1 2">B4110</strain>
    </source>
</reference>
<dbReference type="EMBL" id="LQYW01000034">
    <property type="protein sequence ID" value="KYD31552.1"/>
    <property type="molecule type" value="Genomic_DNA"/>
</dbReference>
<evidence type="ECO:0000313" key="2">
    <source>
        <dbReference type="Proteomes" id="UP000075324"/>
    </source>
</evidence>
<evidence type="ECO:0000313" key="1">
    <source>
        <dbReference type="EMBL" id="KYD31552.1"/>
    </source>
</evidence>
<proteinExistence type="predicted"/>
<dbReference type="PATRIC" id="fig|153151.4.peg.2257"/>
<protein>
    <submittedName>
        <fullName evidence="1">Uncharacterized protein</fullName>
    </submittedName>
</protein>
<dbReference type="Proteomes" id="UP000075324">
    <property type="component" value="Unassembled WGS sequence"/>
</dbReference>
<organism evidence="1 2">
    <name type="scientific">Parageobacillus toebii</name>
    <dbReference type="NCBI Taxonomy" id="153151"/>
    <lineage>
        <taxon>Bacteria</taxon>
        <taxon>Bacillati</taxon>
        <taxon>Bacillota</taxon>
        <taxon>Bacilli</taxon>
        <taxon>Bacillales</taxon>
        <taxon>Anoxybacillaceae</taxon>
        <taxon>Parageobacillus</taxon>
    </lineage>
</organism>
<gene>
    <name evidence="1" type="ORF">B4110_1968</name>
</gene>
<comment type="caution">
    <text evidence="1">The sequence shown here is derived from an EMBL/GenBank/DDBJ whole genome shotgun (WGS) entry which is preliminary data.</text>
</comment>
<accession>A0A150N4N1</accession>